<keyword evidence="2" id="KW-0812">Transmembrane</keyword>
<keyword evidence="5" id="KW-1185">Reference proteome</keyword>
<feature type="compositionally biased region" description="Polar residues" evidence="1">
    <location>
        <begin position="350"/>
        <end position="362"/>
    </location>
</feature>
<evidence type="ECO:0000259" key="3">
    <source>
        <dbReference type="PROSITE" id="PS50844"/>
    </source>
</evidence>
<dbReference type="AlphaFoldDB" id="A0A1E3KWS9"/>
<comment type="caution">
    <text evidence="4">The sequence shown here is derived from an EMBL/GenBank/DDBJ whole genome shotgun (WGS) entry which is preliminary data.</text>
</comment>
<feature type="compositionally biased region" description="Polar residues" evidence="1">
    <location>
        <begin position="320"/>
        <end position="342"/>
    </location>
</feature>
<gene>
    <name evidence="4" type="ORF">PTI45_04668</name>
</gene>
<dbReference type="Pfam" id="PF08666">
    <property type="entry name" value="SAF"/>
    <property type="match status" value="1"/>
</dbReference>
<reference evidence="4 5" key="1">
    <citation type="submission" date="2016-08" db="EMBL/GenBank/DDBJ databases">
        <title>Genome sequencing of Paenibacillus sp. TI45-13ar, isolated from Korean traditional nuruk.</title>
        <authorList>
            <person name="Kim S.-J."/>
        </authorList>
    </citation>
    <scope>NUCLEOTIDE SEQUENCE [LARGE SCALE GENOMIC DNA]</scope>
    <source>
        <strain evidence="4 5">TI45-13ar</strain>
    </source>
</reference>
<dbReference type="RefSeq" id="WP_069329965.1">
    <property type="nucleotide sequence ID" value="NZ_MDER01000106.1"/>
</dbReference>
<keyword evidence="2" id="KW-1133">Transmembrane helix</keyword>
<dbReference type="STRING" id="1886670.PTI45_04668"/>
<dbReference type="Proteomes" id="UP000094578">
    <property type="component" value="Unassembled WGS sequence"/>
</dbReference>
<dbReference type="InterPro" id="IPR006190">
    <property type="entry name" value="SAF_AFP_Neu5Ac"/>
</dbReference>
<accession>A0A1E3KWS9</accession>
<evidence type="ECO:0000313" key="4">
    <source>
        <dbReference type="EMBL" id="ODP25998.1"/>
    </source>
</evidence>
<feature type="compositionally biased region" description="Low complexity" evidence="1">
    <location>
        <begin position="308"/>
        <end position="319"/>
    </location>
</feature>
<dbReference type="SMART" id="SM00858">
    <property type="entry name" value="SAF"/>
    <property type="match status" value="1"/>
</dbReference>
<dbReference type="Gene3D" id="3.90.1210.10">
    <property type="entry name" value="Antifreeze-like/N-acetylneuraminic acid synthase C-terminal domain"/>
    <property type="match status" value="1"/>
</dbReference>
<dbReference type="SUPFAM" id="SSF51269">
    <property type="entry name" value="AFP III-like domain"/>
    <property type="match status" value="1"/>
</dbReference>
<dbReference type="EMBL" id="MDER01000106">
    <property type="protein sequence ID" value="ODP25998.1"/>
    <property type="molecule type" value="Genomic_DNA"/>
</dbReference>
<dbReference type="PROSITE" id="PS50844">
    <property type="entry name" value="AFP_LIKE"/>
    <property type="match status" value="1"/>
</dbReference>
<dbReference type="InterPro" id="IPR013974">
    <property type="entry name" value="SAF"/>
</dbReference>
<feature type="compositionally biased region" description="Polar residues" evidence="1">
    <location>
        <begin position="291"/>
        <end position="307"/>
    </location>
</feature>
<feature type="domain" description="AFP-like" evidence="3">
    <location>
        <begin position="68"/>
        <end position="130"/>
    </location>
</feature>
<organism evidence="4 5">
    <name type="scientific">Paenibacillus nuruki</name>
    <dbReference type="NCBI Taxonomy" id="1886670"/>
    <lineage>
        <taxon>Bacteria</taxon>
        <taxon>Bacillati</taxon>
        <taxon>Bacillota</taxon>
        <taxon>Bacilli</taxon>
        <taxon>Bacillales</taxon>
        <taxon>Paenibacillaceae</taxon>
        <taxon>Paenibacillus</taxon>
    </lineage>
</organism>
<evidence type="ECO:0000256" key="2">
    <source>
        <dbReference type="SAM" id="Phobius"/>
    </source>
</evidence>
<evidence type="ECO:0000313" key="5">
    <source>
        <dbReference type="Proteomes" id="UP000094578"/>
    </source>
</evidence>
<proteinExistence type="predicted"/>
<feature type="region of interest" description="Disordered" evidence="1">
    <location>
        <begin position="290"/>
        <end position="369"/>
    </location>
</feature>
<sequence>MSIKLRNKKLVYAGLIGASVSLLLFGIIVIVLLKQQSEYTKSLRAQYESRITVAEQQLKEQQAVSSKVVVATKELKAGSVISLSDLKLVHISKAGAPANTIPNPEDIVGKVIKIDVGKNTPIINSMVYANGATPKDLRSKEYNVLQLPTKLKTGDFVDVRIQFPNGQDYIVLSKKKVEDFAGTTTWYDINESELLAMSSAIVDAYLQGAKLYAINYVDPYMQDKAIPNYPLNLQVIDLIQSDPNVLEKATQQLSRTAREVLNKNLSEMSNEDKMKVANGISQFQVAPESDVVNSDSNTGTNSIDPTATSTSSSDNSNQSVEPTTDPMSQPDPSQESVPQNEIVTPIETPNDATSIDQKQQDVFEQPLVK</sequence>
<dbReference type="InterPro" id="IPR036732">
    <property type="entry name" value="AFP_Neu5c_C_sf"/>
</dbReference>
<protein>
    <recommendedName>
        <fullName evidence="3">AFP-like domain-containing protein</fullName>
    </recommendedName>
</protein>
<keyword evidence="2" id="KW-0472">Membrane</keyword>
<evidence type="ECO:0000256" key="1">
    <source>
        <dbReference type="SAM" id="MobiDB-lite"/>
    </source>
</evidence>
<feature type="transmembrane region" description="Helical" evidence="2">
    <location>
        <begin position="12"/>
        <end position="33"/>
    </location>
</feature>
<name>A0A1E3KWS9_9BACL</name>
<dbReference type="CDD" id="cd11614">
    <property type="entry name" value="SAF_CpaB_FlgA_like"/>
    <property type="match status" value="1"/>
</dbReference>